<reference evidence="2 3" key="1">
    <citation type="submission" date="2020-07" db="EMBL/GenBank/DDBJ databases">
        <title>Facklamia lactis sp. nov., isolated from raw milk.</title>
        <authorList>
            <person name="Doll E.V."/>
            <person name="Huptas C."/>
            <person name="Staib L."/>
            <person name="Wenning M."/>
            <person name="Scherer S."/>
        </authorList>
    </citation>
    <scope>NUCLEOTIDE SEQUENCE [LARGE SCALE GENOMIC DNA]</scope>
    <source>
        <strain evidence="2 3">DSM 111018</strain>
    </source>
</reference>
<name>A0ABS0LPL3_9LACT</name>
<sequence>MSKFENFVSAICSGFVFALLAGALMSYWVWLEMRVHTWVLCWLVFALFLMVSILFKIKPITFFIGEVLMVVLMFIKSPNIFYYNVRDMFFLETPLSTNRMITLAILAIMTFIMVYLVFRNQKQKAYVYERKN</sequence>
<feature type="transmembrane region" description="Helical" evidence="1">
    <location>
        <begin position="62"/>
        <end position="81"/>
    </location>
</feature>
<protein>
    <submittedName>
        <fullName evidence="2">Uncharacterized protein</fullName>
    </submittedName>
</protein>
<keyword evidence="3" id="KW-1185">Reference proteome</keyword>
<keyword evidence="1" id="KW-0472">Membrane</keyword>
<evidence type="ECO:0000313" key="3">
    <source>
        <dbReference type="Proteomes" id="UP000721415"/>
    </source>
</evidence>
<evidence type="ECO:0000256" key="1">
    <source>
        <dbReference type="SAM" id="Phobius"/>
    </source>
</evidence>
<keyword evidence="1" id="KW-0812">Transmembrane</keyword>
<feature type="transmembrane region" description="Helical" evidence="1">
    <location>
        <begin position="35"/>
        <end position="55"/>
    </location>
</feature>
<dbReference type="RefSeq" id="WP_197114991.1">
    <property type="nucleotide sequence ID" value="NZ_JACBXQ010000002.1"/>
</dbReference>
<dbReference type="Proteomes" id="UP000721415">
    <property type="component" value="Unassembled WGS sequence"/>
</dbReference>
<keyword evidence="1" id="KW-1133">Transmembrane helix</keyword>
<dbReference type="EMBL" id="JACBXQ010000002">
    <property type="protein sequence ID" value="MBG9986069.1"/>
    <property type="molecule type" value="Genomic_DNA"/>
</dbReference>
<evidence type="ECO:0000313" key="2">
    <source>
        <dbReference type="EMBL" id="MBG9986069.1"/>
    </source>
</evidence>
<comment type="caution">
    <text evidence="2">The sequence shown here is derived from an EMBL/GenBank/DDBJ whole genome shotgun (WGS) entry which is preliminary data.</text>
</comment>
<gene>
    <name evidence="2" type="ORF">HZY91_04080</name>
</gene>
<feature type="transmembrane region" description="Helical" evidence="1">
    <location>
        <begin position="101"/>
        <end position="118"/>
    </location>
</feature>
<accession>A0ABS0LPL3</accession>
<proteinExistence type="predicted"/>
<organism evidence="2 3">
    <name type="scientific">Facklamia lactis</name>
    <dbReference type="NCBI Taxonomy" id="2749967"/>
    <lineage>
        <taxon>Bacteria</taxon>
        <taxon>Bacillati</taxon>
        <taxon>Bacillota</taxon>
        <taxon>Bacilli</taxon>
        <taxon>Lactobacillales</taxon>
        <taxon>Aerococcaceae</taxon>
        <taxon>Facklamia</taxon>
    </lineage>
</organism>
<feature type="transmembrane region" description="Helical" evidence="1">
    <location>
        <begin position="7"/>
        <end position="29"/>
    </location>
</feature>